<keyword evidence="4" id="KW-1185">Reference proteome</keyword>
<evidence type="ECO:0000256" key="1">
    <source>
        <dbReference type="SAM" id="Coils"/>
    </source>
</evidence>
<comment type="caution">
    <text evidence="3">The sequence shown here is derived from an EMBL/GenBank/DDBJ whole genome shotgun (WGS) entry which is preliminary data.</text>
</comment>
<sequence length="197" mass="22548">MLKTIKPLKLNLQHFAEGDPDPIEPLVDPKGDPGKETFTQSEVDSKISKAVESALKKQQEKFEKQKQDEINKAKQDAAEYAKMTAQEKQQADYEKRMKQLEQRERELNQKQLHSEIVTDLKEDGLPTEFAESLIHLGDNEKIKDSISNIKKVFDEAVNNAVKEKLRQDPPERSQSFKGHKKSGHNSRADMAKQARII</sequence>
<gene>
    <name evidence="3" type="ORF">N784_13050</name>
</gene>
<feature type="coiled-coil region" evidence="1">
    <location>
        <begin position="48"/>
        <end position="110"/>
    </location>
</feature>
<evidence type="ECO:0000256" key="2">
    <source>
        <dbReference type="SAM" id="MobiDB-lite"/>
    </source>
</evidence>
<accession>A0A0A5HWN3</accession>
<organism evidence="3 4">
    <name type="scientific">Pontibacillus litoralis JSM 072002</name>
    <dbReference type="NCBI Taxonomy" id="1385512"/>
    <lineage>
        <taxon>Bacteria</taxon>
        <taxon>Bacillati</taxon>
        <taxon>Bacillota</taxon>
        <taxon>Bacilli</taxon>
        <taxon>Bacillales</taxon>
        <taxon>Bacillaceae</taxon>
        <taxon>Pontibacillus</taxon>
    </lineage>
</organism>
<feature type="region of interest" description="Disordered" evidence="2">
    <location>
        <begin position="16"/>
        <end position="44"/>
    </location>
</feature>
<keyword evidence="1" id="KW-0175">Coiled coil</keyword>
<dbReference type="eggNOG" id="ENOG5033EEI">
    <property type="taxonomic scope" value="Bacteria"/>
</dbReference>
<proteinExistence type="predicted"/>
<name>A0A0A5HWN3_9BACI</name>
<dbReference type="Pfam" id="PF14265">
    <property type="entry name" value="DUF4355"/>
    <property type="match status" value="1"/>
</dbReference>
<dbReference type="RefSeq" id="WP_036832990.1">
    <property type="nucleotide sequence ID" value="NZ_AVPG01000004.1"/>
</dbReference>
<evidence type="ECO:0000313" key="3">
    <source>
        <dbReference type="EMBL" id="KGX88007.1"/>
    </source>
</evidence>
<dbReference type="AlphaFoldDB" id="A0A0A5HWN3"/>
<dbReference type="EMBL" id="AVPG01000004">
    <property type="protein sequence ID" value="KGX88007.1"/>
    <property type="molecule type" value="Genomic_DNA"/>
</dbReference>
<dbReference type="STRING" id="1385512.N784_13050"/>
<feature type="compositionally biased region" description="Basic and acidic residues" evidence="2">
    <location>
        <begin position="186"/>
        <end position="197"/>
    </location>
</feature>
<feature type="compositionally biased region" description="Basic and acidic residues" evidence="2">
    <location>
        <begin position="161"/>
        <end position="171"/>
    </location>
</feature>
<reference evidence="3 4" key="1">
    <citation type="submission" date="2013-08" db="EMBL/GenBank/DDBJ databases">
        <authorList>
            <person name="Huang J."/>
            <person name="Wang G."/>
        </authorList>
    </citation>
    <scope>NUCLEOTIDE SEQUENCE [LARGE SCALE GENOMIC DNA]</scope>
    <source>
        <strain evidence="3 4">JSM 072002</strain>
    </source>
</reference>
<evidence type="ECO:0000313" key="4">
    <source>
        <dbReference type="Proteomes" id="UP000030401"/>
    </source>
</evidence>
<dbReference type="Proteomes" id="UP000030401">
    <property type="component" value="Unassembled WGS sequence"/>
</dbReference>
<feature type="region of interest" description="Disordered" evidence="2">
    <location>
        <begin position="161"/>
        <end position="197"/>
    </location>
</feature>
<dbReference type="InterPro" id="IPR025580">
    <property type="entry name" value="Gp46"/>
</dbReference>
<protein>
    <submittedName>
        <fullName evidence="3">Scaffold protein</fullName>
    </submittedName>
</protein>
<dbReference type="OrthoDB" id="2972044at2"/>